<reference evidence="2" key="1">
    <citation type="submission" date="2019-08" db="EMBL/GenBank/DDBJ databases">
        <authorList>
            <person name="Kucharzyk K."/>
            <person name="Murdoch R.W."/>
            <person name="Higgins S."/>
            <person name="Loffler F."/>
        </authorList>
    </citation>
    <scope>NUCLEOTIDE SEQUENCE</scope>
</reference>
<dbReference type="SUPFAM" id="SSF49299">
    <property type="entry name" value="PKD domain"/>
    <property type="match status" value="2"/>
</dbReference>
<dbReference type="NCBIfam" id="TIGR04131">
    <property type="entry name" value="Bac_Flav_CTERM"/>
    <property type="match status" value="1"/>
</dbReference>
<dbReference type="Gene3D" id="2.60.40.10">
    <property type="entry name" value="Immunoglobulins"/>
    <property type="match status" value="2"/>
</dbReference>
<name>A0A644Z1A5_9ZZZZ</name>
<accession>A0A644Z1A5</accession>
<dbReference type="InterPro" id="IPR000601">
    <property type="entry name" value="PKD_dom"/>
</dbReference>
<dbReference type="SMART" id="SM00089">
    <property type="entry name" value="PKD"/>
    <property type="match status" value="2"/>
</dbReference>
<dbReference type="InterPro" id="IPR035986">
    <property type="entry name" value="PKD_dom_sf"/>
</dbReference>
<feature type="domain" description="PKD" evidence="1">
    <location>
        <begin position="2"/>
        <end position="85"/>
    </location>
</feature>
<organism evidence="2">
    <name type="scientific">bioreactor metagenome</name>
    <dbReference type="NCBI Taxonomy" id="1076179"/>
    <lineage>
        <taxon>unclassified sequences</taxon>
        <taxon>metagenomes</taxon>
        <taxon>ecological metagenomes</taxon>
    </lineage>
</organism>
<dbReference type="FunFam" id="2.60.40.10:FF:000270">
    <property type="entry name" value="Cell surface protein"/>
    <property type="match status" value="1"/>
</dbReference>
<gene>
    <name evidence="2" type="ORF">SDC9_80921</name>
</gene>
<evidence type="ECO:0000313" key="2">
    <source>
        <dbReference type="EMBL" id="MPM34339.1"/>
    </source>
</evidence>
<feature type="domain" description="PKD" evidence="1">
    <location>
        <begin position="84"/>
        <end position="162"/>
    </location>
</feature>
<comment type="caution">
    <text evidence="2">The sequence shown here is derived from an EMBL/GenBank/DDBJ whole genome shotgun (WGS) entry which is preliminary data.</text>
</comment>
<dbReference type="CDD" id="cd00146">
    <property type="entry name" value="PKD"/>
    <property type="match status" value="2"/>
</dbReference>
<dbReference type="InterPro" id="IPR026341">
    <property type="entry name" value="T9SS_type_B"/>
</dbReference>
<dbReference type="Pfam" id="PF13585">
    <property type="entry name" value="CHU_C"/>
    <property type="match status" value="1"/>
</dbReference>
<dbReference type="InterPro" id="IPR013783">
    <property type="entry name" value="Ig-like_fold"/>
</dbReference>
<dbReference type="AlphaFoldDB" id="A0A644Z1A5"/>
<dbReference type="EMBL" id="VSSQ01006942">
    <property type="protein sequence ID" value="MPM34339.1"/>
    <property type="molecule type" value="Genomic_DNA"/>
</dbReference>
<sequence length="258" mass="28178">MPVVSFSGSPLTGCDPTTVNFLDQSTGNITIWEWDFGDGNISGLQNPSHVYNAGTYNVTLSVTTDAGCESTLAMNNYVSILSNPNAVFVANPQVASEDAPTVQFVNQSTGASVYTWDFGDGAGVSSAQNPVYTYDGSGEYYVTLWVQNAAGCSDSTSLTVIVKPIFTFYMPNSFSPNTDRRNDMFRPFGIGWDTDSYNMRIYNRWGELVFFSTDINHGWDGNMPDGSEAVQDIYTVKVLINGLDGSKHEYSQGLLLIK</sequence>
<dbReference type="PROSITE" id="PS50093">
    <property type="entry name" value="PKD"/>
    <property type="match status" value="2"/>
</dbReference>
<evidence type="ECO:0000259" key="1">
    <source>
        <dbReference type="PROSITE" id="PS50093"/>
    </source>
</evidence>
<protein>
    <recommendedName>
        <fullName evidence="1">PKD domain-containing protein</fullName>
    </recommendedName>
</protein>
<proteinExistence type="predicted"/>
<dbReference type="Pfam" id="PF18911">
    <property type="entry name" value="PKD_4"/>
    <property type="match status" value="2"/>
</dbReference>
<dbReference type="InterPro" id="IPR022409">
    <property type="entry name" value="PKD/Chitinase_dom"/>
</dbReference>